<dbReference type="InterPro" id="IPR036371">
    <property type="entry name" value="TPK_B1-bd_sf"/>
</dbReference>
<dbReference type="EC" id="2.7.6.2" evidence="7"/>
<dbReference type="SUPFAM" id="SSF63862">
    <property type="entry name" value="Thiamin pyrophosphokinase, substrate-binding domain"/>
    <property type="match status" value="1"/>
</dbReference>
<keyword evidence="10" id="KW-1185">Reference proteome</keyword>
<dbReference type="InterPro" id="IPR006282">
    <property type="entry name" value="Thi_PPkinase"/>
</dbReference>
<sequence length="255" mass="28813">MLKKNLLNLVTHWCPSNILARDGKTKKFCLIILNQPITHVDSFNRLWDNASFRFVADGGSNRIYDAFKHDQRILARYIPDEIRGDLDSIRPEVRSYYESKSVTITKKTEQDSTDFMKCVALLKEKEKELGQTYDIVATPALGGRFDQTIASINLLYMMKDQVERRVILVSDENITILLDKGAHQIHCQSELEGPTCGIMPIGSPATLTTKGLKWDMVDLKCEFGGMVSTSNAIDNDVIEIVTDSPVVWTVEINLK</sequence>
<dbReference type="GO" id="GO:0030975">
    <property type="term" value="F:thiamine binding"/>
    <property type="evidence" value="ECO:0007669"/>
    <property type="project" value="UniProtKB-UniRule"/>
</dbReference>
<protein>
    <recommendedName>
        <fullName evidence="7">Thiamine pyrophosphokinase</fullName>
        <ecNumber evidence="7">2.7.6.2</ecNumber>
    </recommendedName>
</protein>
<evidence type="ECO:0000259" key="8">
    <source>
        <dbReference type="SMART" id="SM00983"/>
    </source>
</evidence>
<dbReference type="SUPFAM" id="SSF63999">
    <property type="entry name" value="Thiamin pyrophosphokinase, catalytic domain"/>
    <property type="match status" value="1"/>
</dbReference>
<comment type="caution">
    <text evidence="9">The sequence shown here is derived from an EMBL/GenBank/DDBJ whole genome shotgun (WGS) entry which is preliminary data.</text>
</comment>
<dbReference type="Gene3D" id="2.60.120.320">
    <property type="entry name" value="Thiamin pyrophosphokinase, thiamin-binding domain"/>
    <property type="match status" value="1"/>
</dbReference>
<dbReference type="CDD" id="cd07995">
    <property type="entry name" value="TPK"/>
    <property type="match status" value="1"/>
</dbReference>
<comment type="pathway">
    <text evidence="1 7">Cofactor biosynthesis; thiamine diphosphate biosynthesis; thiamine diphosphate from thiamine: step 1/1.</text>
</comment>
<dbReference type="InterPro" id="IPR007371">
    <property type="entry name" value="TPK_catalytic"/>
</dbReference>
<evidence type="ECO:0000256" key="1">
    <source>
        <dbReference type="ARBA" id="ARBA00005078"/>
    </source>
</evidence>
<name>A0A8H7VSS5_9FUNG</name>
<keyword evidence="3 7" id="KW-0808">Transferase</keyword>
<dbReference type="SMART" id="SM00983">
    <property type="entry name" value="TPK_B1_binding"/>
    <property type="match status" value="1"/>
</dbReference>
<dbReference type="GO" id="GO:0005524">
    <property type="term" value="F:ATP binding"/>
    <property type="evidence" value="ECO:0007669"/>
    <property type="project" value="UniProtKB-UniRule"/>
</dbReference>
<gene>
    <name evidence="9" type="ORF">INT48_005390</name>
</gene>
<dbReference type="UniPathway" id="UPA00060">
    <property type="reaction ID" value="UER00597"/>
</dbReference>
<dbReference type="EMBL" id="JAEPRE010000225">
    <property type="protein sequence ID" value="KAG2230062.1"/>
    <property type="molecule type" value="Genomic_DNA"/>
</dbReference>
<reference evidence="9" key="1">
    <citation type="submission" date="2021-01" db="EMBL/GenBank/DDBJ databases">
        <title>Metabolic potential, ecology and presence of endohyphal bacteria is reflected in genomic diversity of Mucoromycotina.</title>
        <authorList>
            <person name="Muszewska A."/>
            <person name="Okrasinska A."/>
            <person name="Steczkiewicz K."/>
            <person name="Drgas O."/>
            <person name="Orlowska M."/>
            <person name="Perlinska-Lenart U."/>
            <person name="Aleksandrzak-Piekarczyk T."/>
            <person name="Szatraj K."/>
            <person name="Zielenkiewicz U."/>
            <person name="Pilsyk S."/>
            <person name="Malc E."/>
            <person name="Mieczkowski P."/>
            <person name="Kruszewska J.S."/>
            <person name="Biernat P."/>
            <person name="Pawlowska J."/>
        </authorList>
    </citation>
    <scope>NUCLEOTIDE SEQUENCE</scope>
    <source>
        <strain evidence="9">WA0000018081</strain>
    </source>
</reference>
<evidence type="ECO:0000256" key="7">
    <source>
        <dbReference type="PIRNR" id="PIRNR031057"/>
    </source>
</evidence>
<dbReference type="Gene3D" id="3.40.50.10240">
    <property type="entry name" value="Thiamin pyrophosphokinase, catalytic domain"/>
    <property type="match status" value="1"/>
</dbReference>
<dbReference type="GO" id="GO:0016301">
    <property type="term" value="F:kinase activity"/>
    <property type="evidence" value="ECO:0007669"/>
    <property type="project" value="UniProtKB-UniRule"/>
</dbReference>
<evidence type="ECO:0000313" key="9">
    <source>
        <dbReference type="EMBL" id="KAG2230062.1"/>
    </source>
</evidence>
<organism evidence="9 10">
    <name type="scientific">Thamnidium elegans</name>
    <dbReference type="NCBI Taxonomy" id="101142"/>
    <lineage>
        <taxon>Eukaryota</taxon>
        <taxon>Fungi</taxon>
        <taxon>Fungi incertae sedis</taxon>
        <taxon>Mucoromycota</taxon>
        <taxon>Mucoromycotina</taxon>
        <taxon>Mucoromycetes</taxon>
        <taxon>Mucorales</taxon>
        <taxon>Mucorineae</taxon>
        <taxon>Mucoraceae</taxon>
        <taxon>Thamnidium</taxon>
    </lineage>
</organism>
<dbReference type="InterPro" id="IPR016966">
    <property type="entry name" value="Thiamin_pyrophosphokinase_euk"/>
</dbReference>
<accession>A0A8H7VSS5</accession>
<keyword evidence="4 7" id="KW-0547">Nucleotide-binding</keyword>
<comment type="catalytic activity">
    <reaction evidence="7">
        <text>thiamine + ATP = thiamine diphosphate + AMP + H(+)</text>
        <dbReference type="Rhea" id="RHEA:11576"/>
        <dbReference type="ChEBI" id="CHEBI:15378"/>
        <dbReference type="ChEBI" id="CHEBI:18385"/>
        <dbReference type="ChEBI" id="CHEBI:30616"/>
        <dbReference type="ChEBI" id="CHEBI:58937"/>
        <dbReference type="ChEBI" id="CHEBI:456215"/>
    </reaction>
</comment>
<dbReference type="PANTHER" id="PTHR13622:SF8">
    <property type="entry name" value="THIAMIN PYROPHOSPHOKINASE 1"/>
    <property type="match status" value="1"/>
</dbReference>
<evidence type="ECO:0000256" key="3">
    <source>
        <dbReference type="ARBA" id="ARBA00022679"/>
    </source>
</evidence>
<comment type="similarity">
    <text evidence="2 7">Belongs to the thiamine pyrophosphokinase family.</text>
</comment>
<keyword evidence="6 7" id="KW-0067">ATP-binding</keyword>
<evidence type="ECO:0000256" key="5">
    <source>
        <dbReference type="ARBA" id="ARBA00022777"/>
    </source>
</evidence>
<dbReference type="FunFam" id="3.40.50.10240:FF:000006">
    <property type="entry name" value="Thiamin pyrophosphokinase 1"/>
    <property type="match status" value="1"/>
</dbReference>
<dbReference type="PIRSF" id="PIRSF031057">
    <property type="entry name" value="Thiamin_pyrophosphokinase"/>
    <property type="match status" value="1"/>
</dbReference>
<dbReference type="FunFam" id="2.60.120.320:FF:000001">
    <property type="entry name" value="Thiamine pyrophosphokinase"/>
    <property type="match status" value="1"/>
</dbReference>
<dbReference type="Pfam" id="PF04263">
    <property type="entry name" value="TPK_catalytic"/>
    <property type="match status" value="1"/>
</dbReference>
<dbReference type="GO" id="GO:0006772">
    <property type="term" value="P:thiamine metabolic process"/>
    <property type="evidence" value="ECO:0007669"/>
    <property type="project" value="InterPro"/>
</dbReference>
<dbReference type="InterPro" id="IPR007373">
    <property type="entry name" value="Thiamin_PyroPKinase_B1-bd"/>
</dbReference>
<evidence type="ECO:0000256" key="2">
    <source>
        <dbReference type="ARBA" id="ARBA00006785"/>
    </source>
</evidence>
<dbReference type="GO" id="GO:0009229">
    <property type="term" value="P:thiamine diphosphate biosynthetic process"/>
    <property type="evidence" value="ECO:0007669"/>
    <property type="project" value="UniProtKB-UniRule"/>
</dbReference>
<evidence type="ECO:0000313" key="10">
    <source>
        <dbReference type="Proteomes" id="UP000613177"/>
    </source>
</evidence>
<feature type="domain" description="Thiamin pyrophosphokinase thiamin-binding" evidence="8">
    <location>
        <begin position="181"/>
        <end position="246"/>
    </location>
</feature>
<proteinExistence type="inferred from homology"/>
<dbReference type="InterPro" id="IPR036759">
    <property type="entry name" value="TPK_catalytic_sf"/>
</dbReference>
<dbReference type="AlphaFoldDB" id="A0A8H7VSS5"/>
<evidence type="ECO:0000256" key="6">
    <source>
        <dbReference type="ARBA" id="ARBA00022840"/>
    </source>
</evidence>
<dbReference type="Proteomes" id="UP000613177">
    <property type="component" value="Unassembled WGS sequence"/>
</dbReference>
<dbReference type="Pfam" id="PF04265">
    <property type="entry name" value="TPK_B1_binding"/>
    <property type="match status" value="1"/>
</dbReference>
<evidence type="ECO:0000256" key="4">
    <source>
        <dbReference type="ARBA" id="ARBA00022741"/>
    </source>
</evidence>
<dbReference type="GO" id="GO:0004788">
    <property type="term" value="F:thiamine diphosphokinase activity"/>
    <property type="evidence" value="ECO:0007669"/>
    <property type="project" value="UniProtKB-UniRule"/>
</dbReference>
<dbReference type="NCBIfam" id="TIGR01378">
    <property type="entry name" value="thi_PPkinase"/>
    <property type="match status" value="1"/>
</dbReference>
<dbReference type="PANTHER" id="PTHR13622">
    <property type="entry name" value="THIAMIN PYROPHOSPHOKINASE"/>
    <property type="match status" value="1"/>
</dbReference>
<keyword evidence="5 7" id="KW-0418">Kinase</keyword>